<dbReference type="PANTHER" id="PTHR21136:SF168">
    <property type="entry name" value="VESICLE-ASSOCIATED MEMBRANE PROTEIN 9"/>
    <property type="match status" value="1"/>
</dbReference>
<dbReference type="GO" id="GO:0005737">
    <property type="term" value="C:cytoplasm"/>
    <property type="evidence" value="ECO:0007669"/>
    <property type="project" value="UniProtKB-ARBA"/>
</dbReference>
<dbReference type="InterPro" id="IPR011012">
    <property type="entry name" value="Longin-like_dom_sf"/>
</dbReference>
<comment type="similarity">
    <text evidence="1">Belongs to the synaptobrevin family.</text>
</comment>
<dbReference type="Gene3D" id="1.20.5.110">
    <property type="match status" value="1"/>
</dbReference>
<evidence type="ECO:0000259" key="11">
    <source>
        <dbReference type="PROSITE" id="PS50859"/>
    </source>
</evidence>
<feature type="domain" description="V-SNARE coiled-coil homology" evidence="12">
    <location>
        <begin position="127"/>
        <end position="187"/>
    </location>
</feature>
<keyword evidence="5 10" id="KW-1133">Transmembrane helix</keyword>
<dbReference type="eggNOG" id="KOG0859">
    <property type="taxonomic scope" value="Eukaryota"/>
</dbReference>
<dbReference type="InterPro" id="IPR001388">
    <property type="entry name" value="Synaptobrevin-like"/>
</dbReference>
<dbReference type="InterPro" id="IPR051097">
    <property type="entry name" value="Synaptobrevin-like_transport"/>
</dbReference>
<gene>
    <name evidence="13" type="ORF">BDEG_23226</name>
</gene>
<dbReference type="PANTHER" id="PTHR21136">
    <property type="entry name" value="SNARE PROTEINS"/>
    <property type="match status" value="1"/>
</dbReference>
<dbReference type="GO" id="GO:0016020">
    <property type="term" value="C:membrane"/>
    <property type="evidence" value="ECO:0007669"/>
    <property type="project" value="InterPro"/>
</dbReference>
<dbReference type="Pfam" id="PF00957">
    <property type="entry name" value="Synaptobrevin"/>
    <property type="match status" value="1"/>
</dbReference>
<reference evidence="13 14" key="1">
    <citation type="submission" date="2006-10" db="EMBL/GenBank/DDBJ databases">
        <title>The Genome Sequence of Batrachochytrium dendrobatidis JEL423.</title>
        <authorList>
            <consortium name="The Broad Institute Genome Sequencing Platform"/>
            <person name="Birren B."/>
            <person name="Lander E."/>
            <person name="Galagan J."/>
            <person name="Cuomo C."/>
            <person name="Devon K."/>
            <person name="Jaffe D."/>
            <person name="Butler J."/>
            <person name="Alvarez P."/>
            <person name="Gnerre S."/>
            <person name="Grabherr M."/>
            <person name="Kleber M."/>
            <person name="Mauceli E."/>
            <person name="Brockman W."/>
            <person name="Young S."/>
            <person name="LaButti K."/>
            <person name="Sykes S."/>
            <person name="DeCaprio D."/>
            <person name="Crawford M."/>
            <person name="Koehrsen M."/>
            <person name="Engels R."/>
            <person name="Montgomery P."/>
            <person name="Pearson M."/>
            <person name="Howarth C."/>
            <person name="Larson L."/>
            <person name="White J."/>
            <person name="O'Leary S."/>
            <person name="Kodira C."/>
            <person name="Zeng Q."/>
            <person name="Yandava C."/>
            <person name="Alvarado L."/>
            <person name="Longcore J."/>
            <person name="James T."/>
        </authorList>
    </citation>
    <scope>NUCLEOTIDE SEQUENCE [LARGE SCALE GENOMIC DNA]</scope>
    <source>
        <strain evidence="13 14">JEL423</strain>
    </source>
</reference>
<evidence type="ECO:0000313" key="14">
    <source>
        <dbReference type="Proteomes" id="UP000077115"/>
    </source>
</evidence>
<keyword evidence="2" id="KW-0813">Transport</keyword>
<evidence type="ECO:0000256" key="10">
    <source>
        <dbReference type="SAM" id="Phobius"/>
    </source>
</evidence>
<dbReference type="STRING" id="403673.A0A177WH28"/>
<comment type="subcellular location">
    <subcellularLocation>
        <location evidence="8">Endomembrane system</location>
        <topology evidence="8">Single-pass type IV membrane protein</topology>
    </subcellularLocation>
</comment>
<dbReference type="SMART" id="SM01270">
    <property type="entry name" value="Longin"/>
    <property type="match status" value="1"/>
</dbReference>
<reference evidence="13 14" key="2">
    <citation type="submission" date="2016-05" db="EMBL/GenBank/DDBJ databases">
        <title>Lineage-specific infection strategies underlie the spectrum of fungal disease in amphibians.</title>
        <authorList>
            <person name="Cuomo C.A."/>
            <person name="Farrer R.A."/>
            <person name="James T."/>
            <person name="Longcore J."/>
            <person name="Birren B."/>
        </authorList>
    </citation>
    <scope>NUCLEOTIDE SEQUENCE [LARGE SCALE GENOMIC DNA]</scope>
    <source>
        <strain evidence="13 14">JEL423</strain>
    </source>
</reference>
<dbReference type="InterPro" id="IPR042855">
    <property type="entry name" value="V_SNARE_CC"/>
</dbReference>
<dbReference type="CDD" id="cd15843">
    <property type="entry name" value="R-SNARE"/>
    <property type="match status" value="1"/>
</dbReference>
<evidence type="ECO:0000259" key="12">
    <source>
        <dbReference type="PROSITE" id="PS50892"/>
    </source>
</evidence>
<evidence type="ECO:0000256" key="8">
    <source>
        <dbReference type="ARBA" id="ARBA00046280"/>
    </source>
</evidence>
<evidence type="ECO:0000313" key="13">
    <source>
        <dbReference type="EMBL" id="OAJ39373.1"/>
    </source>
</evidence>
<evidence type="ECO:0000256" key="3">
    <source>
        <dbReference type="ARBA" id="ARBA00022692"/>
    </source>
</evidence>
<dbReference type="EMBL" id="DS022303">
    <property type="protein sequence ID" value="OAJ39373.1"/>
    <property type="molecule type" value="Genomic_DNA"/>
</dbReference>
<evidence type="ECO:0000256" key="4">
    <source>
        <dbReference type="ARBA" id="ARBA00022927"/>
    </source>
</evidence>
<feature type="transmembrane region" description="Helical" evidence="10">
    <location>
        <begin position="264"/>
        <end position="284"/>
    </location>
</feature>
<evidence type="ECO:0000256" key="1">
    <source>
        <dbReference type="ARBA" id="ARBA00008025"/>
    </source>
</evidence>
<dbReference type="FunFam" id="1.20.5.110:FF:000004">
    <property type="entry name" value="Vesicle-associated membrane protein 7"/>
    <property type="match status" value="1"/>
</dbReference>
<dbReference type="PROSITE" id="PS50859">
    <property type="entry name" value="LONGIN"/>
    <property type="match status" value="1"/>
</dbReference>
<dbReference type="SUPFAM" id="SSF58038">
    <property type="entry name" value="SNARE fusion complex"/>
    <property type="match status" value="1"/>
</dbReference>
<dbReference type="GO" id="GO:0015031">
    <property type="term" value="P:protein transport"/>
    <property type="evidence" value="ECO:0007669"/>
    <property type="project" value="UniProtKB-KW"/>
</dbReference>
<evidence type="ECO:0000256" key="5">
    <source>
        <dbReference type="ARBA" id="ARBA00022989"/>
    </source>
</evidence>
<evidence type="ECO:0000256" key="6">
    <source>
        <dbReference type="ARBA" id="ARBA00023136"/>
    </source>
</evidence>
<dbReference type="GO" id="GO:0016192">
    <property type="term" value="P:vesicle-mediated transport"/>
    <property type="evidence" value="ECO:0007669"/>
    <property type="project" value="InterPro"/>
</dbReference>
<feature type="transmembrane region" description="Helical" evidence="10">
    <location>
        <begin position="191"/>
        <end position="211"/>
    </location>
</feature>
<name>A0A177WH28_BATDL</name>
<dbReference type="PROSITE" id="PS00417">
    <property type="entry name" value="SYNAPTOBREVIN"/>
    <property type="match status" value="1"/>
</dbReference>
<keyword evidence="6 10" id="KW-0472">Membrane</keyword>
<dbReference type="Pfam" id="PF13774">
    <property type="entry name" value="Longin"/>
    <property type="match status" value="1"/>
</dbReference>
<dbReference type="CDD" id="cd14824">
    <property type="entry name" value="Longin"/>
    <property type="match status" value="1"/>
</dbReference>
<keyword evidence="9" id="KW-0175">Coiled coil</keyword>
<dbReference type="GO" id="GO:0012505">
    <property type="term" value="C:endomembrane system"/>
    <property type="evidence" value="ECO:0007669"/>
    <property type="project" value="UniProtKB-SubCell"/>
</dbReference>
<dbReference type="PRINTS" id="PR00219">
    <property type="entry name" value="SYNAPTOBREVN"/>
</dbReference>
<dbReference type="Proteomes" id="UP000077115">
    <property type="component" value="Unassembled WGS sequence"/>
</dbReference>
<dbReference type="VEuPathDB" id="FungiDB:BDEG_23226"/>
<keyword evidence="3 10" id="KW-0812">Transmembrane</keyword>
<dbReference type="PROSITE" id="PS50892">
    <property type="entry name" value="V_SNARE"/>
    <property type="match status" value="1"/>
</dbReference>
<proteinExistence type="inferred from homology"/>
<evidence type="ECO:0000256" key="2">
    <source>
        <dbReference type="ARBA" id="ARBA00022448"/>
    </source>
</evidence>
<dbReference type="AlphaFoldDB" id="A0A177WH28"/>
<protein>
    <recommendedName>
        <fullName evidence="7">Synaptobrevin homolog YKT6</fullName>
    </recommendedName>
</protein>
<organism evidence="13 14">
    <name type="scientific">Batrachochytrium dendrobatidis (strain JEL423)</name>
    <dbReference type="NCBI Taxonomy" id="403673"/>
    <lineage>
        <taxon>Eukaryota</taxon>
        <taxon>Fungi</taxon>
        <taxon>Fungi incertae sedis</taxon>
        <taxon>Chytridiomycota</taxon>
        <taxon>Chytridiomycota incertae sedis</taxon>
        <taxon>Chytridiomycetes</taxon>
        <taxon>Rhizophydiales</taxon>
        <taxon>Rhizophydiales incertae sedis</taxon>
        <taxon>Batrachochytrium</taxon>
    </lineage>
</organism>
<sequence>MPIIYALVARGTIILAEHAITTGNFATITQHLLAKIPSSGATAQAAGGSTSSGSTHADSRMSYVYDNYMFHYLQRRRVPFAFLEDMAARFIETYGDRSQTAISYGLNEYSKAIASLMEEYTHGNGDKVTGLRGEIDQVKDIMINNIEKVLERGDRIDMLVDKTESLSQASFAFKKRSTVLRRSMWWKNTKLMVLLAAAVALLIFFTVIGSMQAKGDHYDHYTAYPDIVHLSSTHDSLLKYWAAQNTNTDMWLTRQHTLNSVQKVVPPTLTTFTCILKALCLLHIRLNRISLKVKASQSMDEHMA</sequence>
<keyword evidence="4" id="KW-0653">Protein transport</keyword>
<dbReference type="Gene3D" id="3.30.450.50">
    <property type="entry name" value="Longin domain"/>
    <property type="match status" value="1"/>
</dbReference>
<dbReference type="InterPro" id="IPR010908">
    <property type="entry name" value="Longin_dom"/>
</dbReference>
<accession>A0A177WH28</accession>
<evidence type="ECO:0000256" key="9">
    <source>
        <dbReference type="PROSITE-ProRule" id="PRU00290"/>
    </source>
</evidence>
<dbReference type="SUPFAM" id="SSF64356">
    <property type="entry name" value="SNARE-like"/>
    <property type="match status" value="1"/>
</dbReference>
<evidence type="ECO:0000256" key="7">
    <source>
        <dbReference type="ARBA" id="ARBA00026133"/>
    </source>
</evidence>
<dbReference type="OrthoDB" id="248747at2759"/>
<feature type="domain" description="Longin" evidence="11">
    <location>
        <begin position="7"/>
        <end position="113"/>
    </location>
</feature>